<protein>
    <recommendedName>
        <fullName evidence="3">histidine kinase</fullName>
        <ecNumber evidence="3">2.7.13.3</ecNumber>
    </recommendedName>
</protein>
<dbReference type="PROSITE" id="PS50885">
    <property type="entry name" value="HAMP"/>
    <property type="match status" value="1"/>
</dbReference>
<dbReference type="InterPro" id="IPR035965">
    <property type="entry name" value="PAS-like_dom_sf"/>
</dbReference>
<evidence type="ECO:0000256" key="6">
    <source>
        <dbReference type="ARBA" id="ARBA00022777"/>
    </source>
</evidence>
<dbReference type="Gene3D" id="1.10.287.130">
    <property type="match status" value="1"/>
</dbReference>
<evidence type="ECO:0000313" key="10">
    <source>
        <dbReference type="EMBL" id="QSI76526.1"/>
    </source>
</evidence>
<dbReference type="PANTHER" id="PTHR43065:SF42">
    <property type="entry name" value="TWO-COMPONENT SENSOR PPRA"/>
    <property type="match status" value="1"/>
</dbReference>
<dbReference type="InterPro" id="IPR003660">
    <property type="entry name" value="HAMP_dom"/>
</dbReference>
<dbReference type="SUPFAM" id="SSF55785">
    <property type="entry name" value="PYP-like sensor domain (PAS domain)"/>
    <property type="match status" value="1"/>
</dbReference>
<keyword evidence="11" id="KW-1185">Reference proteome</keyword>
<evidence type="ECO:0000256" key="7">
    <source>
        <dbReference type="SAM" id="Coils"/>
    </source>
</evidence>
<evidence type="ECO:0000313" key="11">
    <source>
        <dbReference type="Proteomes" id="UP000663570"/>
    </source>
</evidence>
<dbReference type="EMBL" id="CP071060">
    <property type="protein sequence ID" value="QSI76526.1"/>
    <property type="molecule type" value="Genomic_DNA"/>
</dbReference>
<keyword evidence="4" id="KW-0597">Phosphoprotein</keyword>
<feature type="domain" description="HAMP" evidence="9">
    <location>
        <begin position="332"/>
        <end position="384"/>
    </location>
</feature>
<dbReference type="EC" id="2.7.13.3" evidence="3"/>
<evidence type="ECO:0000256" key="5">
    <source>
        <dbReference type="ARBA" id="ARBA00022679"/>
    </source>
</evidence>
<reference evidence="10 11" key="1">
    <citation type="submission" date="2021-02" db="EMBL/GenBank/DDBJ databases">
        <title>Niveibacterium changnyeongensis HC41.</title>
        <authorList>
            <person name="Kang M."/>
        </authorList>
    </citation>
    <scope>NUCLEOTIDE SEQUENCE [LARGE SCALE GENOMIC DNA]</scope>
    <source>
        <strain evidence="10 11">HC41</strain>
    </source>
</reference>
<keyword evidence="6" id="KW-0418">Kinase</keyword>
<feature type="domain" description="Histidine kinase" evidence="8">
    <location>
        <begin position="570"/>
        <end position="801"/>
    </location>
</feature>
<name>A0ABX7M546_9RHOO</name>
<feature type="coiled-coil region" evidence="7">
    <location>
        <begin position="369"/>
        <end position="403"/>
    </location>
</feature>
<dbReference type="InterPro" id="IPR003661">
    <property type="entry name" value="HisK_dim/P_dom"/>
</dbReference>
<comment type="catalytic activity">
    <reaction evidence="1">
        <text>ATP + protein L-histidine = ADP + protein N-phospho-L-histidine.</text>
        <dbReference type="EC" id="2.7.13.3"/>
    </reaction>
</comment>
<evidence type="ECO:0000256" key="2">
    <source>
        <dbReference type="ARBA" id="ARBA00004370"/>
    </source>
</evidence>
<dbReference type="Gene3D" id="3.30.565.10">
    <property type="entry name" value="Histidine kinase-like ATPase, C-terminal domain"/>
    <property type="match status" value="1"/>
</dbReference>
<dbReference type="PANTHER" id="PTHR43065">
    <property type="entry name" value="SENSOR HISTIDINE KINASE"/>
    <property type="match status" value="1"/>
</dbReference>
<dbReference type="Gene3D" id="3.30.450.20">
    <property type="entry name" value="PAS domain"/>
    <property type="match status" value="2"/>
</dbReference>
<dbReference type="PRINTS" id="PR00344">
    <property type="entry name" value="BCTRLSENSOR"/>
</dbReference>
<dbReference type="Proteomes" id="UP000663570">
    <property type="component" value="Chromosome"/>
</dbReference>
<dbReference type="Pfam" id="PF02518">
    <property type="entry name" value="HATPase_c"/>
    <property type="match status" value="1"/>
</dbReference>
<evidence type="ECO:0000259" key="9">
    <source>
        <dbReference type="PROSITE" id="PS50885"/>
    </source>
</evidence>
<dbReference type="InterPro" id="IPR004358">
    <property type="entry name" value="Sig_transdc_His_kin-like_C"/>
</dbReference>
<dbReference type="Pfam" id="PF00672">
    <property type="entry name" value="HAMP"/>
    <property type="match status" value="1"/>
</dbReference>
<evidence type="ECO:0000256" key="1">
    <source>
        <dbReference type="ARBA" id="ARBA00000085"/>
    </source>
</evidence>
<dbReference type="Gene3D" id="6.10.340.10">
    <property type="match status" value="1"/>
</dbReference>
<dbReference type="CDD" id="cd00082">
    <property type="entry name" value="HisKA"/>
    <property type="match status" value="1"/>
</dbReference>
<gene>
    <name evidence="10" type="ORF">JY500_19020</name>
</gene>
<dbReference type="InterPro" id="IPR000014">
    <property type="entry name" value="PAS"/>
</dbReference>
<dbReference type="InterPro" id="IPR005467">
    <property type="entry name" value="His_kinase_dom"/>
</dbReference>
<dbReference type="InterPro" id="IPR003594">
    <property type="entry name" value="HATPase_dom"/>
</dbReference>
<dbReference type="NCBIfam" id="TIGR00229">
    <property type="entry name" value="sensory_box"/>
    <property type="match status" value="1"/>
</dbReference>
<keyword evidence="5" id="KW-0808">Transferase</keyword>
<sequence>MNIRTRLLLVLVVAALVPLYLAGWFALRANSAARAEREDAALASRANEMAADVESFVRGSLEALRADAGQPIFERYLTAAPDARAPMQAELRGALRSVAVKDPIHVMSAALLDAAGQVLGDTALAPAEREPGQSSPCAPLALSSGLGTLTGPSVDGPSRRPFIYFCQPVRNARGHIIGLLRLRVSAARLQAIVWRGALNDLSLRRVLVLGREGVLVAHSSRPEWVLRARVGGDAASDARLRREGLLAPDGEIQRLPGALPPASQTAQLAWVDTGADQLRVAVVDVRDSAWRVVVLIPRAVWLAGSQAEGRTILWLGGALTVLLLLAAWFAAGRIAEPIVRLTALADQVGLEGPTPRLPVEAGGEVGRLARAIQAMTERLEETLARLAAQVEEQRATASRLQISESRFAALFNLSPLPLLLSDRGSGEIVDLNAAFVAQFGEDSKALPGRTLLNLRDDPRYPDLEQLACRLGEGGDVDALETLDTASGAVWLRIFARAFEAGERSLAIWTCVDVSEAEQTRRALEELNASLESRVERRTTELRETLARLQQAQDELVRSEKLAALGGLVAGVAHELNTPIGNSVTVASTIGEMTQKLTAEMRAGQLRRSQLDEYLQAMVDATRLIERNLARARTLVTSFKQVSVDRVSEARRKFDLADVVAEVAETLAPGLRGQPGRLELDLRNVAMDSYPGAIGQIVTNLVNNAMLHAFEGRDDGHVVISSAQLPDGSAELCCRDDGCGMDAETLRKIFDPFFTTKFGRGGSGLGMHIVYNLVTRVLGGRIQVDSQPGLGASFRIVMPQVAPDAGE</sequence>
<evidence type="ECO:0000256" key="3">
    <source>
        <dbReference type="ARBA" id="ARBA00012438"/>
    </source>
</evidence>
<evidence type="ECO:0000259" key="8">
    <source>
        <dbReference type="PROSITE" id="PS50109"/>
    </source>
</evidence>
<dbReference type="SMART" id="SM00387">
    <property type="entry name" value="HATPase_c"/>
    <property type="match status" value="1"/>
</dbReference>
<evidence type="ECO:0000256" key="4">
    <source>
        <dbReference type="ARBA" id="ARBA00022553"/>
    </source>
</evidence>
<dbReference type="PROSITE" id="PS50109">
    <property type="entry name" value="HIS_KIN"/>
    <property type="match status" value="1"/>
</dbReference>
<organism evidence="10 11">
    <name type="scientific">Niveibacterium microcysteis</name>
    <dbReference type="NCBI Taxonomy" id="2811415"/>
    <lineage>
        <taxon>Bacteria</taxon>
        <taxon>Pseudomonadati</taxon>
        <taxon>Pseudomonadota</taxon>
        <taxon>Betaproteobacteria</taxon>
        <taxon>Rhodocyclales</taxon>
        <taxon>Rhodocyclaceae</taxon>
        <taxon>Niveibacterium</taxon>
    </lineage>
</organism>
<keyword evidence="7" id="KW-0175">Coiled coil</keyword>
<dbReference type="SMART" id="SM00304">
    <property type="entry name" value="HAMP"/>
    <property type="match status" value="1"/>
</dbReference>
<proteinExistence type="predicted"/>
<dbReference type="InterPro" id="IPR036890">
    <property type="entry name" value="HATPase_C_sf"/>
</dbReference>
<accession>A0ABX7M546</accession>
<dbReference type="CDD" id="cd06225">
    <property type="entry name" value="HAMP"/>
    <property type="match status" value="1"/>
</dbReference>
<comment type="subcellular location">
    <subcellularLocation>
        <location evidence="2">Membrane</location>
    </subcellularLocation>
</comment>
<dbReference type="SUPFAM" id="SSF55874">
    <property type="entry name" value="ATPase domain of HSP90 chaperone/DNA topoisomerase II/histidine kinase"/>
    <property type="match status" value="1"/>
</dbReference>
<dbReference type="Pfam" id="PF13188">
    <property type="entry name" value="PAS_8"/>
    <property type="match status" value="1"/>
</dbReference>
<dbReference type="RefSeq" id="WP_206254189.1">
    <property type="nucleotide sequence ID" value="NZ_CP071060.1"/>
</dbReference>
<dbReference type="SUPFAM" id="SSF158472">
    <property type="entry name" value="HAMP domain-like"/>
    <property type="match status" value="1"/>
</dbReference>
<feature type="coiled-coil region" evidence="7">
    <location>
        <begin position="513"/>
        <end position="561"/>
    </location>
</feature>